<name>A0A8S5T4E7_9CAUD</name>
<accession>A0A8S5T4E7</accession>
<protein>
    <submittedName>
        <fullName evidence="1">Head protein</fullName>
    </submittedName>
</protein>
<sequence>MSNVQKIVNATIQNSPNLKGNVPLMAKAEDLQATGGAILNYQPFMNEFIDTLVNRILFQECHNSIFQNPLQILKGRQVPFGTDVQDNIANPAVATPYDRSAMSDVLTAHKPDVKTVYYRRNRQDKYALTVYDETLKGAFISEGDFNEFLQMLLNTLTNGDNIDEYHLMTGLMAQAIDDGNVHTEVVSGVDTEQHSRDLVKAAKTKFLQFQFPSTNYNMYKKMATDAGVANPTDLTTWTTPERMAIVMRADVAAATDVDVLAKAFNMNKTEFMGRQIIVDNFGDGTTSAKTLAVLMDITAVRTHDNMFKIANTPYNASTLSRNYFLHHWETMAYSPFANAYAFVTA</sequence>
<dbReference type="EMBL" id="BK032736">
    <property type="protein sequence ID" value="DAF57642.1"/>
    <property type="molecule type" value="Genomic_DNA"/>
</dbReference>
<dbReference type="Pfam" id="PF25622">
    <property type="entry name" value="Phi29_MCP"/>
    <property type="match status" value="1"/>
</dbReference>
<proteinExistence type="predicted"/>
<reference evidence="1" key="1">
    <citation type="journal article" date="2021" name="Proc. Natl. Acad. Sci. U.S.A.">
        <title>A Catalog of Tens of Thousands of Viruses from Human Metagenomes Reveals Hidden Associations with Chronic Diseases.</title>
        <authorList>
            <person name="Tisza M.J."/>
            <person name="Buck C.B."/>
        </authorList>
    </citation>
    <scope>NUCLEOTIDE SEQUENCE</scope>
    <source>
        <strain evidence="1">CtpVv1</strain>
    </source>
</reference>
<organism evidence="1">
    <name type="scientific">Podoviridae sp. ctpVv1</name>
    <dbReference type="NCBI Taxonomy" id="2827748"/>
    <lineage>
        <taxon>Viruses</taxon>
        <taxon>Duplodnaviria</taxon>
        <taxon>Heunggongvirae</taxon>
        <taxon>Uroviricota</taxon>
        <taxon>Caudoviricetes</taxon>
    </lineage>
</organism>
<evidence type="ECO:0000313" key="1">
    <source>
        <dbReference type="EMBL" id="DAF57642.1"/>
    </source>
</evidence>